<accession>A0ABP3Z3H9</accession>
<sequence>MAAGALPVKGACDARRIYREEADPDFDGATEAGTPYCAPGTPGCDADYDYATRPPAVHRVALTGRIGKPLITLHGTLDALLPIGRDSDVYARMVRQAGRGALLRYYRVEDGTHVDSLVDTFPDKLRPMVPCHRSAFEALERWLAGKGRPPADHTVRRPADADPATLLTSCPLD</sequence>
<dbReference type="Pfam" id="PF10605">
    <property type="entry name" value="3HBOH"/>
    <property type="match status" value="1"/>
</dbReference>
<organism evidence="2 3">
    <name type="scientific">Streptomyces rhizosphaericus</name>
    <dbReference type="NCBI Taxonomy" id="114699"/>
    <lineage>
        <taxon>Bacteria</taxon>
        <taxon>Bacillati</taxon>
        <taxon>Actinomycetota</taxon>
        <taxon>Actinomycetes</taxon>
        <taxon>Kitasatosporales</taxon>
        <taxon>Streptomycetaceae</taxon>
        <taxon>Streptomyces</taxon>
        <taxon>Streptomyces violaceusniger group</taxon>
    </lineage>
</organism>
<proteinExistence type="predicted"/>
<dbReference type="EMBL" id="BAAAID010000001">
    <property type="protein sequence ID" value="GAA0914360.1"/>
    <property type="molecule type" value="Genomic_DNA"/>
</dbReference>
<dbReference type="SUPFAM" id="SSF53474">
    <property type="entry name" value="alpha/beta-Hydrolases"/>
    <property type="match status" value="1"/>
</dbReference>
<evidence type="ECO:0000313" key="2">
    <source>
        <dbReference type="EMBL" id="GAA0914360.1"/>
    </source>
</evidence>
<dbReference type="Proteomes" id="UP001500418">
    <property type="component" value="Unassembled WGS sequence"/>
</dbReference>
<evidence type="ECO:0000313" key="3">
    <source>
        <dbReference type="Proteomes" id="UP001500418"/>
    </source>
</evidence>
<protein>
    <submittedName>
        <fullName evidence="2">Uncharacterized protein</fullName>
    </submittedName>
</protein>
<keyword evidence="1" id="KW-0378">Hydrolase</keyword>
<keyword evidence="3" id="KW-1185">Reference proteome</keyword>
<gene>
    <name evidence="2" type="ORF">GCM10009575_000340</name>
</gene>
<dbReference type="InterPro" id="IPR029058">
    <property type="entry name" value="AB_hydrolase_fold"/>
</dbReference>
<comment type="caution">
    <text evidence="2">The sequence shown here is derived from an EMBL/GenBank/DDBJ whole genome shotgun (WGS) entry which is preliminary data.</text>
</comment>
<dbReference type="InterPro" id="IPR016582">
    <property type="entry name" value="OHBut_olig_hydro_put"/>
</dbReference>
<evidence type="ECO:0000256" key="1">
    <source>
        <dbReference type="ARBA" id="ARBA00022801"/>
    </source>
</evidence>
<reference evidence="3" key="1">
    <citation type="journal article" date="2019" name="Int. J. Syst. Evol. Microbiol.">
        <title>The Global Catalogue of Microorganisms (GCM) 10K type strain sequencing project: providing services to taxonomists for standard genome sequencing and annotation.</title>
        <authorList>
            <consortium name="The Broad Institute Genomics Platform"/>
            <consortium name="The Broad Institute Genome Sequencing Center for Infectious Disease"/>
            <person name="Wu L."/>
            <person name="Ma J."/>
        </authorList>
    </citation>
    <scope>NUCLEOTIDE SEQUENCE [LARGE SCALE GENOMIC DNA]</scope>
    <source>
        <strain evidence="3">JCM 11444</strain>
    </source>
</reference>
<name>A0ABP3Z3H9_9ACTN</name>